<organism evidence="1 2">
    <name type="scientific">Funneliformis geosporum</name>
    <dbReference type="NCBI Taxonomy" id="1117311"/>
    <lineage>
        <taxon>Eukaryota</taxon>
        <taxon>Fungi</taxon>
        <taxon>Fungi incertae sedis</taxon>
        <taxon>Mucoromycota</taxon>
        <taxon>Glomeromycotina</taxon>
        <taxon>Glomeromycetes</taxon>
        <taxon>Glomerales</taxon>
        <taxon>Glomeraceae</taxon>
        <taxon>Funneliformis</taxon>
    </lineage>
</organism>
<evidence type="ECO:0000313" key="2">
    <source>
        <dbReference type="Proteomes" id="UP001153678"/>
    </source>
</evidence>
<accession>A0A9W4WZM8</accession>
<feature type="non-terminal residue" evidence="1">
    <location>
        <position position="1"/>
    </location>
</feature>
<sequence length="197" mass="22793">DTNQVEYLPPVDVTGMLERVRAAIYLSLDELWSVPFDNALIVTFLDPRFKHFNWASNGERDKAYHLVKTLYGENGAIKKLKENDIINWEKAFKMTFQDPGSYVGYLHEEIQFGIKNANAYYNYIALIQSSGYGKSRAVRELSKLNYWILLFCFRSNESSGFPLKTPKSNDFLKELHECENADDVEKLALLWISVSMQ</sequence>
<reference evidence="1" key="1">
    <citation type="submission" date="2022-08" db="EMBL/GenBank/DDBJ databases">
        <authorList>
            <person name="Kallberg Y."/>
            <person name="Tangrot J."/>
            <person name="Rosling A."/>
        </authorList>
    </citation>
    <scope>NUCLEOTIDE SEQUENCE</scope>
    <source>
        <strain evidence="1">Wild A</strain>
    </source>
</reference>
<feature type="non-terminal residue" evidence="1">
    <location>
        <position position="197"/>
    </location>
</feature>
<proteinExistence type="predicted"/>
<gene>
    <name evidence="1" type="ORF">FWILDA_LOCUS14945</name>
</gene>
<keyword evidence="2" id="KW-1185">Reference proteome</keyword>
<dbReference type="Proteomes" id="UP001153678">
    <property type="component" value="Unassembled WGS sequence"/>
</dbReference>
<dbReference type="PANTHER" id="PTHR33266">
    <property type="entry name" value="CHROMOSOME 15, WHOLE GENOME SHOTGUN SEQUENCE"/>
    <property type="match status" value="1"/>
</dbReference>
<protein>
    <submittedName>
        <fullName evidence="1">12322_t:CDS:1</fullName>
    </submittedName>
</protein>
<name>A0A9W4WZM8_9GLOM</name>
<dbReference type="EMBL" id="CAMKVN010007169">
    <property type="protein sequence ID" value="CAI2191180.1"/>
    <property type="molecule type" value="Genomic_DNA"/>
</dbReference>
<dbReference type="AlphaFoldDB" id="A0A9W4WZM8"/>
<comment type="caution">
    <text evidence="1">The sequence shown here is derived from an EMBL/GenBank/DDBJ whole genome shotgun (WGS) entry which is preliminary data.</text>
</comment>
<dbReference type="PANTHER" id="PTHR33266:SF1">
    <property type="entry name" value="F-BOX DOMAIN-CONTAINING PROTEIN"/>
    <property type="match status" value="1"/>
</dbReference>
<dbReference type="OrthoDB" id="2425191at2759"/>
<evidence type="ECO:0000313" key="1">
    <source>
        <dbReference type="EMBL" id="CAI2191180.1"/>
    </source>
</evidence>